<reference evidence="10 11" key="1">
    <citation type="journal article" date="2009" name="Proc. Natl. Acad. Sci. U.S.A.">
        <title>The genomic basis of trophic strategy in marine bacteria.</title>
        <authorList>
            <person name="Lauro F.M."/>
            <person name="McDougald D."/>
            <person name="Thomas T."/>
            <person name="Williams T.J."/>
            <person name="Egan S."/>
            <person name="Rice S."/>
            <person name="DeMaere M.Z."/>
            <person name="Ting L."/>
            <person name="Ertan H."/>
            <person name="Johnson J."/>
            <person name="Ferriera S."/>
            <person name="Lapidus A."/>
            <person name="Anderson I."/>
            <person name="Kyrpides N."/>
            <person name="Munk A.C."/>
            <person name="Detter C."/>
            <person name="Han C.S."/>
            <person name="Brown M.V."/>
            <person name="Robb F.T."/>
            <person name="Kjelleberg S."/>
            <person name="Cavicchioli R."/>
        </authorList>
    </citation>
    <scope>NUCLEOTIDE SEQUENCE [LARGE SCALE GENOMIC DNA]</scope>
    <source>
        <strain evidence="11">DSM 13593 / LMG 18877 / RB2256</strain>
    </source>
</reference>
<keyword evidence="2 9" id="KW-0813">Transport</keyword>
<dbReference type="KEGG" id="sal:Sala_1445"/>
<dbReference type="eggNOG" id="COG0690">
    <property type="taxonomic scope" value="Bacteria"/>
</dbReference>
<dbReference type="PRINTS" id="PR01650">
    <property type="entry name" value="SECETRNLCASE"/>
</dbReference>
<dbReference type="PANTHER" id="PTHR33910">
    <property type="entry name" value="PROTEIN TRANSLOCASE SUBUNIT SECE"/>
    <property type="match status" value="1"/>
</dbReference>
<accession>Q1GT64</accession>
<protein>
    <recommendedName>
        <fullName evidence="9">Protein translocase subunit SecE</fullName>
    </recommendedName>
</protein>
<evidence type="ECO:0000256" key="9">
    <source>
        <dbReference type="HAMAP-Rule" id="MF_00422"/>
    </source>
</evidence>
<dbReference type="GO" id="GO:0065002">
    <property type="term" value="P:intracellular protein transmembrane transport"/>
    <property type="evidence" value="ECO:0007669"/>
    <property type="project" value="UniProtKB-UniRule"/>
</dbReference>
<comment type="function">
    <text evidence="9">Essential subunit of the Sec protein translocation channel SecYEG. Clamps together the 2 halves of SecY. May contact the channel plug during translocation.</text>
</comment>
<dbReference type="GO" id="GO:0008320">
    <property type="term" value="F:protein transmembrane transporter activity"/>
    <property type="evidence" value="ECO:0007669"/>
    <property type="project" value="UniProtKB-UniRule"/>
</dbReference>
<dbReference type="HAMAP" id="MF_00422">
    <property type="entry name" value="SecE"/>
    <property type="match status" value="1"/>
</dbReference>
<evidence type="ECO:0000256" key="8">
    <source>
        <dbReference type="ARBA" id="ARBA00023136"/>
    </source>
</evidence>
<keyword evidence="11" id="KW-1185">Reference proteome</keyword>
<evidence type="ECO:0000256" key="5">
    <source>
        <dbReference type="ARBA" id="ARBA00022927"/>
    </source>
</evidence>
<proteinExistence type="inferred from homology"/>
<keyword evidence="9" id="KW-0997">Cell inner membrane</keyword>
<dbReference type="GO" id="GO:0009306">
    <property type="term" value="P:protein secretion"/>
    <property type="evidence" value="ECO:0007669"/>
    <property type="project" value="UniProtKB-UniRule"/>
</dbReference>
<dbReference type="Gene3D" id="1.20.5.1030">
    <property type="entry name" value="Preprotein translocase secy subunit"/>
    <property type="match status" value="1"/>
</dbReference>
<evidence type="ECO:0000256" key="1">
    <source>
        <dbReference type="ARBA" id="ARBA00004370"/>
    </source>
</evidence>
<evidence type="ECO:0000313" key="10">
    <source>
        <dbReference type="EMBL" id="ABF53158.1"/>
    </source>
</evidence>
<keyword evidence="5 9" id="KW-0653">Protein transport</keyword>
<evidence type="ECO:0000256" key="7">
    <source>
        <dbReference type="ARBA" id="ARBA00023010"/>
    </source>
</evidence>
<dbReference type="EMBL" id="CP000356">
    <property type="protein sequence ID" value="ABF53158.1"/>
    <property type="molecule type" value="Genomic_DNA"/>
</dbReference>
<dbReference type="HOGENOM" id="CLU_1980118_0_0_5"/>
<sequence length="126" mass="13766">MQSPQRASKGRIHSDRCAVFLPPFADKLGEGGRTIARSALDARGAITHLAGNFDAYEDGTDMAKVKIGEFVNQVKTEAGKIVWPTGRETVQTTILVLIMATILSFFFLGVDTVFSYIVSWLTSLAR</sequence>
<comment type="similarity">
    <text evidence="9">Belongs to the SecE/SEC61-gamma family.</text>
</comment>
<organism evidence="10 11">
    <name type="scientific">Sphingopyxis alaskensis (strain DSM 13593 / LMG 18877 / RB2256)</name>
    <name type="common">Sphingomonas alaskensis</name>
    <dbReference type="NCBI Taxonomy" id="317655"/>
    <lineage>
        <taxon>Bacteria</taxon>
        <taxon>Pseudomonadati</taxon>
        <taxon>Pseudomonadota</taxon>
        <taxon>Alphaproteobacteria</taxon>
        <taxon>Sphingomonadales</taxon>
        <taxon>Sphingomonadaceae</taxon>
        <taxon>Sphingopyxis</taxon>
    </lineage>
</organism>
<gene>
    <name evidence="9" type="primary">secE</name>
    <name evidence="10" type="ordered locus">Sala_1445</name>
</gene>
<comment type="subunit">
    <text evidence="9">Component of the Sec protein translocase complex. Heterotrimer consisting of SecY, SecE and SecG subunits. The heterotrimers can form oligomers, although 1 heterotrimer is thought to be able to translocate proteins. Interacts with the ribosome. Interacts with SecDF, and other proteins may be involved. Interacts with SecA.</text>
</comment>
<keyword evidence="4 9" id="KW-0812">Transmembrane</keyword>
<dbReference type="AlphaFoldDB" id="Q1GT64"/>
<feature type="transmembrane region" description="Helical" evidence="9">
    <location>
        <begin position="94"/>
        <end position="118"/>
    </location>
</feature>
<dbReference type="Pfam" id="PF00584">
    <property type="entry name" value="SecE"/>
    <property type="match status" value="1"/>
</dbReference>
<keyword evidence="8 9" id="KW-0472">Membrane</keyword>
<name>Q1GT64_SPHAL</name>
<dbReference type="Proteomes" id="UP000006578">
    <property type="component" value="Chromosome"/>
</dbReference>
<evidence type="ECO:0000256" key="3">
    <source>
        <dbReference type="ARBA" id="ARBA00022475"/>
    </source>
</evidence>
<keyword evidence="6 9" id="KW-1133">Transmembrane helix</keyword>
<dbReference type="InterPro" id="IPR005807">
    <property type="entry name" value="SecE_bac"/>
</dbReference>
<dbReference type="NCBIfam" id="TIGR00964">
    <property type="entry name" value="secE_bact"/>
    <property type="match status" value="1"/>
</dbReference>
<dbReference type="PROSITE" id="PS01067">
    <property type="entry name" value="SECE_SEC61G"/>
    <property type="match status" value="1"/>
</dbReference>
<comment type="subcellular location">
    <subcellularLocation>
        <location evidence="9">Cell inner membrane</location>
        <topology evidence="9">Single-pass membrane protein</topology>
    </subcellularLocation>
    <subcellularLocation>
        <location evidence="1">Membrane</location>
    </subcellularLocation>
</comment>
<keyword evidence="3 9" id="KW-1003">Cell membrane</keyword>
<dbReference type="GO" id="GO:0006605">
    <property type="term" value="P:protein targeting"/>
    <property type="evidence" value="ECO:0007669"/>
    <property type="project" value="UniProtKB-UniRule"/>
</dbReference>
<dbReference type="PANTHER" id="PTHR33910:SF1">
    <property type="entry name" value="PROTEIN TRANSLOCASE SUBUNIT SECE"/>
    <property type="match status" value="1"/>
</dbReference>
<evidence type="ECO:0000313" key="11">
    <source>
        <dbReference type="Proteomes" id="UP000006578"/>
    </source>
</evidence>
<dbReference type="InterPro" id="IPR038379">
    <property type="entry name" value="SecE_sf"/>
</dbReference>
<evidence type="ECO:0000256" key="2">
    <source>
        <dbReference type="ARBA" id="ARBA00022448"/>
    </source>
</evidence>
<keyword evidence="7 9" id="KW-0811">Translocation</keyword>
<dbReference type="GO" id="GO:0005886">
    <property type="term" value="C:plasma membrane"/>
    <property type="evidence" value="ECO:0007669"/>
    <property type="project" value="UniProtKB-SubCell"/>
</dbReference>
<dbReference type="STRING" id="317655.Sala_1445"/>
<evidence type="ECO:0000256" key="6">
    <source>
        <dbReference type="ARBA" id="ARBA00022989"/>
    </source>
</evidence>
<dbReference type="GO" id="GO:0043952">
    <property type="term" value="P:protein transport by the Sec complex"/>
    <property type="evidence" value="ECO:0007669"/>
    <property type="project" value="UniProtKB-UniRule"/>
</dbReference>
<dbReference type="InterPro" id="IPR001901">
    <property type="entry name" value="Translocase_SecE/Sec61-g"/>
</dbReference>
<evidence type="ECO:0000256" key="4">
    <source>
        <dbReference type="ARBA" id="ARBA00022692"/>
    </source>
</evidence>